<organism evidence="1 2">
    <name type="scientific">Phakopsora pachyrhizi</name>
    <name type="common">Asian soybean rust disease fungus</name>
    <dbReference type="NCBI Taxonomy" id="170000"/>
    <lineage>
        <taxon>Eukaryota</taxon>
        <taxon>Fungi</taxon>
        <taxon>Dikarya</taxon>
        <taxon>Basidiomycota</taxon>
        <taxon>Pucciniomycotina</taxon>
        <taxon>Pucciniomycetes</taxon>
        <taxon>Pucciniales</taxon>
        <taxon>Phakopsoraceae</taxon>
        <taxon>Phakopsora</taxon>
    </lineage>
</organism>
<comment type="caution">
    <text evidence="1">The sequence shown here is derived from an EMBL/GenBank/DDBJ whole genome shotgun (WGS) entry which is preliminary data.</text>
</comment>
<dbReference type="EMBL" id="CALTRL010006159">
    <property type="protein sequence ID" value="CAH7689925.1"/>
    <property type="molecule type" value="Genomic_DNA"/>
</dbReference>
<reference evidence="1" key="1">
    <citation type="submission" date="2022-06" db="EMBL/GenBank/DDBJ databases">
        <authorList>
            <consortium name="SYNGENTA / RWTH Aachen University"/>
        </authorList>
    </citation>
    <scope>NUCLEOTIDE SEQUENCE</scope>
</reference>
<gene>
    <name evidence="1" type="ORF">PPACK8108_LOCUS25110</name>
</gene>
<keyword evidence="2" id="KW-1185">Reference proteome</keyword>
<name>A0AAV0BUK1_PHAPC</name>
<accession>A0AAV0BUK1</accession>
<sequence>MDTDCVNSFDSLEMARQRTNADLNFALFSSTGFRRCSSGWQEDNFWLMRVKVGDHPARKPVGSLDHDQRIVGWQDEIQDW</sequence>
<evidence type="ECO:0000313" key="1">
    <source>
        <dbReference type="EMBL" id="CAH7689925.1"/>
    </source>
</evidence>
<dbReference type="AlphaFoldDB" id="A0AAV0BUK1"/>
<proteinExistence type="predicted"/>
<dbReference type="Proteomes" id="UP001153365">
    <property type="component" value="Unassembled WGS sequence"/>
</dbReference>
<evidence type="ECO:0000313" key="2">
    <source>
        <dbReference type="Proteomes" id="UP001153365"/>
    </source>
</evidence>
<protein>
    <submittedName>
        <fullName evidence="1">Uncharacterized protein</fullName>
    </submittedName>
</protein>